<feature type="binding site" evidence="11">
    <location>
        <position position="151"/>
    </location>
    <ligand>
        <name>[4Fe-4S] cluster</name>
        <dbReference type="ChEBI" id="CHEBI:49883"/>
        <label>1</label>
    </ligand>
</feature>
<keyword evidence="4 11" id="KW-0808">Transferase</keyword>
<feature type="binding site" evidence="11">
    <location>
        <position position="81"/>
    </location>
    <ligand>
        <name>[4Fe-4S] cluster</name>
        <dbReference type="ChEBI" id="CHEBI:49883"/>
        <label>1</label>
    </ligand>
</feature>
<dbReference type="HAMAP" id="MF_01864">
    <property type="entry name" value="tRNA_metthiotr_MiaB"/>
    <property type="match status" value="1"/>
</dbReference>
<dbReference type="GO" id="GO:0035597">
    <property type="term" value="F:tRNA-2-methylthio-N(6)-dimethylallyladenosine(37) synthase activity"/>
    <property type="evidence" value="ECO:0007669"/>
    <property type="project" value="UniProtKB-EC"/>
</dbReference>
<keyword evidence="5 11" id="KW-0949">S-adenosyl-L-methionine</keyword>
<comment type="subunit">
    <text evidence="11">Monomer.</text>
</comment>
<feature type="binding site" evidence="11">
    <location>
        <position position="234"/>
    </location>
    <ligand>
        <name>[4Fe-4S] cluster</name>
        <dbReference type="ChEBI" id="CHEBI:49883"/>
        <label>2</label>
        <note>4Fe-4S-S-AdoMet</note>
    </ligand>
</feature>
<feature type="domain" description="TRAM" evidence="13">
    <location>
        <begin position="446"/>
        <end position="509"/>
    </location>
</feature>
<feature type="binding site" evidence="11">
    <location>
        <position position="231"/>
    </location>
    <ligand>
        <name>[4Fe-4S] cluster</name>
        <dbReference type="ChEBI" id="CHEBI:49883"/>
        <label>2</label>
        <note>4Fe-4S-S-AdoMet</note>
    </ligand>
</feature>
<dbReference type="InterPro" id="IPR005839">
    <property type="entry name" value="Methylthiotransferase"/>
</dbReference>
<evidence type="ECO:0000256" key="6">
    <source>
        <dbReference type="ARBA" id="ARBA00022694"/>
    </source>
</evidence>
<evidence type="ECO:0000256" key="5">
    <source>
        <dbReference type="ARBA" id="ARBA00022691"/>
    </source>
</evidence>
<dbReference type="EC" id="2.8.4.3" evidence="10 11"/>
<evidence type="ECO:0000259" key="14">
    <source>
        <dbReference type="PROSITE" id="PS51449"/>
    </source>
</evidence>
<dbReference type="InterPro" id="IPR002792">
    <property type="entry name" value="TRAM_dom"/>
</dbReference>
<evidence type="ECO:0000256" key="10">
    <source>
        <dbReference type="ARBA" id="ARBA00033765"/>
    </source>
</evidence>
<keyword evidence="6 11" id="KW-0819">tRNA processing</keyword>
<evidence type="ECO:0000259" key="13">
    <source>
        <dbReference type="PROSITE" id="PS50926"/>
    </source>
</evidence>
<dbReference type="AlphaFoldDB" id="A0A840QI21"/>
<evidence type="ECO:0000256" key="3">
    <source>
        <dbReference type="ARBA" id="ARBA00022490"/>
    </source>
</evidence>
<dbReference type="NCBIfam" id="TIGR01574">
    <property type="entry name" value="miaB-methiolase"/>
    <property type="match status" value="1"/>
</dbReference>
<dbReference type="RefSeq" id="WP_184662477.1">
    <property type="nucleotide sequence ID" value="NZ_JACHHB010000001.1"/>
</dbReference>
<comment type="catalytic activity">
    <reaction evidence="11">
        <text>N(6)-dimethylallyladenosine(37) in tRNA + (sulfur carrier)-SH + AH2 + 2 S-adenosyl-L-methionine = 2-methylsulfanyl-N(6)-dimethylallyladenosine(37) in tRNA + (sulfur carrier)-H + 5'-deoxyadenosine + L-methionine + A + S-adenosyl-L-homocysteine + 2 H(+)</text>
        <dbReference type="Rhea" id="RHEA:37067"/>
        <dbReference type="Rhea" id="RHEA-COMP:10375"/>
        <dbReference type="Rhea" id="RHEA-COMP:10376"/>
        <dbReference type="Rhea" id="RHEA-COMP:14737"/>
        <dbReference type="Rhea" id="RHEA-COMP:14739"/>
        <dbReference type="ChEBI" id="CHEBI:13193"/>
        <dbReference type="ChEBI" id="CHEBI:15378"/>
        <dbReference type="ChEBI" id="CHEBI:17319"/>
        <dbReference type="ChEBI" id="CHEBI:17499"/>
        <dbReference type="ChEBI" id="CHEBI:29917"/>
        <dbReference type="ChEBI" id="CHEBI:57844"/>
        <dbReference type="ChEBI" id="CHEBI:57856"/>
        <dbReference type="ChEBI" id="CHEBI:59789"/>
        <dbReference type="ChEBI" id="CHEBI:64428"/>
        <dbReference type="ChEBI" id="CHEBI:74415"/>
        <dbReference type="ChEBI" id="CHEBI:74417"/>
        <dbReference type="EC" id="2.8.4.3"/>
    </reaction>
</comment>
<dbReference type="PROSITE" id="PS51918">
    <property type="entry name" value="RADICAL_SAM"/>
    <property type="match status" value="1"/>
</dbReference>
<name>A0A840QI21_9BACI</name>
<dbReference type="PROSITE" id="PS51449">
    <property type="entry name" value="MTTASE_N"/>
    <property type="match status" value="1"/>
</dbReference>
<dbReference type="FunFam" id="3.80.30.20:FF:000001">
    <property type="entry name" value="tRNA-2-methylthio-N(6)-dimethylallyladenosine synthase 2"/>
    <property type="match status" value="1"/>
</dbReference>
<comment type="function">
    <text evidence="1 11">Catalyzes the methylthiolation of N6-(dimethylallyl)adenosine (i(6)A), leading to the formation of 2-methylthio-N6-(dimethylallyl)adenosine (ms(2)i(6)A) at position 37 in tRNAs that read codons beginning with uridine.</text>
</comment>
<dbReference type="InterPro" id="IPR058240">
    <property type="entry name" value="rSAM_sf"/>
</dbReference>
<dbReference type="PROSITE" id="PS50926">
    <property type="entry name" value="TRAM"/>
    <property type="match status" value="1"/>
</dbReference>
<feature type="compositionally biased region" description="Polar residues" evidence="12">
    <location>
        <begin position="7"/>
        <end position="18"/>
    </location>
</feature>
<dbReference type="GO" id="GO:0005829">
    <property type="term" value="C:cytosol"/>
    <property type="evidence" value="ECO:0007669"/>
    <property type="project" value="TreeGrafter"/>
</dbReference>
<dbReference type="SMART" id="SM00729">
    <property type="entry name" value="Elp3"/>
    <property type="match status" value="1"/>
</dbReference>
<sequence length="517" mass="59039">MNEQQRKTLTVANETSFSTDKKSEQEKDYSQYFQTTYEPPNMKQAKKRGKEDVEVHYDFDIPENMKDIGKGKKFLIRTYGCQMNEHDSENMAGILMNMGFESTTITDDADVILLNTCAIRENAENKVFGEIGHLKALKREKPGLILGVCGCMSQEESVVNTILQKHQQVDLIFGTHNIHRLPHLIHDAIFNKEMVIEVWSNEGDIVENMPRARKGKLQGWVNIMYGCDKFCTYCIVPYTRGKERSRRPEDIIEEVRHLARNGYKEITLLGQNVNAYGKDLVDVDYGLGDLMDEIRKIDIPRVRFTTSHPRDFDDHLIEVLAKGGNLVEHIHLPVQSGNNDVLKMMARKYTRESFVELANKIKDAIPQASFTTDIIVGFPNETEEQFEDTLSLVREMEFDSAFTYIYSPREGTPAAKMEDNVPKEVKSERLQRLNDVVNDLSAKKNKQYEGEIVEVLVEGESKKNPDVLTGRTRTNRLVNFEAPKSAIGELVHVKITETKTWSLDGYVVETAEVTGNE</sequence>
<comment type="cofactor">
    <cofactor evidence="11">
        <name>[4Fe-4S] cluster</name>
        <dbReference type="ChEBI" id="CHEBI:49883"/>
    </cofactor>
    <text evidence="11">Binds 2 [4Fe-4S] clusters. One cluster is coordinated with 3 cysteines and an exchangeable S-adenosyl-L-methionine.</text>
</comment>
<dbReference type="Gene3D" id="3.40.50.12160">
    <property type="entry name" value="Methylthiotransferase, N-terminal domain"/>
    <property type="match status" value="1"/>
</dbReference>
<comment type="similarity">
    <text evidence="11">Belongs to the methylthiotransferase family. MiaB subfamily.</text>
</comment>
<protein>
    <recommendedName>
        <fullName evidence="10 11">tRNA-2-methylthio-N(6)-dimethylallyladenosine synthase</fullName>
        <ecNumber evidence="10 11">2.8.4.3</ecNumber>
    </recommendedName>
    <alternativeName>
        <fullName evidence="11">(Dimethylallyl)adenosine tRNA methylthiotransferase MiaB</fullName>
    </alternativeName>
    <alternativeName>
        <fullName evidence="11">tRNA-i(6)A37 methylthiotransferase</fullName>
    </alternativeName>
</protein>
<dbReference type="CDD" id="cd01335">
    <property type="entry name" value="Radical_SAM"/>
    <property type="match status" value="1"/>
</dbReference>
<feature type="domain" description="MTTase N-terminal" evidence="14">
    <location>
        <begin position="72"/>
        <end position="190"/>
    </location>
</feature>
<dbReference type="SFLD" id="SFLDS00029">
    <property type="entry name" value="Radical_SAM"/>
    <property type="match status" value="1"/>
</dbReference>
<comment type="subcellular location">
    <subcellularLocation>
        <location evidence="11">Cytoplasm</location>
    </subcellularLocation>
</comment>
<dbReference type="PROSITE" id="PS01278">
    <property type="entry name" value="MTTASE_RADICAL"/>
    <property type="match status" value="1"/>
</dbReference>
<evidence type="ECO:0000259" key="15">
    <source>
        <dbReference type="PROSITE" id="PS51918"/>
    </source>
</evidence>
<evidence type="ECO:0000256" key="4">
    <source>
        <dbReference type="ARBA" id="ARBA00022679"/>
    </source>
</evidence>
<dbReference type="GO" id="GO:0051539">
    <property type="term" value="F:4 iron, 4 sulfur cluster binding"/>
    <property type="evidence" value="ECO:0007669"/>
    <property type="project" value="UniProtKB-UniRule"/>
</dbReference>
<feature type="binding site" evidence="11">
    <location>
        <position position="117"/>
    </location>
    <ligand>
        <name>[4Fe-4S] cluster</name>
        <dbReference type="ChEBI" id="CHEBI:49883"/>
        <label>1</label>
    </ligand>
</feature>
<dbReference type="Pfam" id="PF01938">
    <property type="entry name" value="TRAM"/>
    <property type="match status" value="1"/>
</dbReference>
<dbReference type="Gene3D" id="3.80.30.20">
    <property type="entry name" value="tm_1862 like domain"/>
    <property type="match status" value="1"/>
</dbReference>
<feature type="binding site" evidence="11">
    <location>
        <position position="227"/>
    </location>
    <ligand>
        <name>[4Fe-4S] cluster</name>
        <dbReference type="ChEBI" id="CHEBI:49883"/>
        <label>2</label>
        <note>4Fe-4S-S-AdoMet</note>
    </ligand>
</feature>
<reference evidence="16 17" key="1">
    <citation type="submission" date="2020-08" db="EMBL/GenBank/DDBJ databases">
        <title>Genomic Encyclopedia of Type Strains, Phase IV (KMG-IV): sequencing the most valuable type-strain genomes for metagenomic binning, comparative biology and taxonomic classification.</title>
        <authorList>
            <person name="Goeker M."/>
        </authorList>
    </citation>
    <scope>NUCLEOTIDE SEQUENCE [LARGE SCALE GENOMIC DNA]</scope>
    <source>
        <strain evidence="16 17">DSM 24696</strain>
    </source>
</reference>
<dbReference type="GO" id="GO:0046872">
    <property type="term" value="F:metal ion binding"/>
    <property type="evidence" value="ECO:0007669"/>
    <property type="project" value="UniProtKB-KW"/>
</dbReference>
<evidence type="ECO:0000256" key="7">
    <source>
        <dbReference type="ARBA" id="ARBA00022723"/>
    </source>
</evidence>
<keyword evidence="8 11" id="KW-0408">Iron</keyword>
<dbReference type="NCBIfam" id="TIGR00089">
    <property type="entry name" value="MiaB/RimO family radical SAM methylthiotransferase"/>
    <property type="match status" value="1"/>
</dbReference>
<dbReference type="PANTHER" id="PTHR43020:SF2">
    <property type="entry name" value="MITOCHONDRIAL TRNA METHYLTHIOTRANSFERASE CDK5RAP1"/>
    <property type="match status" value="1"/>
</dbReference>
<dbReference type="FunFam" id="3.40.50.12160:FF:000006">
    <property type="entry name" value="tRNA-2-methylthio-N(6)-dimethylallyladenosine synthase"/>
    <property type="match status" value="1"/>
</dbReference>
<organism evidence="16 17">
    <name type="scientific">Texcoconibacillus texcoconensis</name>
    <dbReference type="NCBI Taxonomy" id="1095777"/>
    <lineage>
        <taxon>Bacteria</taxon>
        <taxon>Bacillati</taxon>
        <taxon>Bacillota</taxon>
        <taxon>Bacilli</taxon>
        <taxon>Bacillales</taxon>
        <taxon>Bacillaceae</taxon>
        <taxon>Texcoconibacillus</taxon>
    </lineage>
</organism>
<dbReference type="InterPro" id="IPR007197">
    <property type="entry name" value="rSAM"/>
</dbReference>
<feature type="domain" description="Radical SAM core" evidence="15">
    <location>
        <begin position="213"/>
        <end position="443"/>
    </location>
</feature>
<evidence type="ECO:0000313" key="17">
    <source>
        <dbReference type="Proteomes" id="UP000551878"/>
    </source>
</evidence>
<dbReference type="EMBL" id="JACHHB010000001">
    <property type="protein sequence ID" value="MBB5171994.1"/>
    <property type="molecule type" value="Genomic_DNA"/>
</dbReference>
<dbReference type="InterPro" id="IPR038135">
    <property type="entry name" value="Methylthiotransferase_N_sf"/>
</dbReference>
<dbReference type="InterPro" id="IPR020612">
    <property type="entry name" value="Methylthiotransferase_CS"/>
</dbReference>
<feature type="region of interest" description="Disordered" evidence="12">
    <location>
        <begin position="1"/>
        <end position="30"/>
    </location>
</feature>
<dbReference type="InterPro" id="IPR013848">
    <property type="entry name" value="Methylthiotransferase_N"/>
</dbReference>
<evidence type="ECO:0000256" key="12">
    <source>
        <dbReference type="SAM" id="MobiDB-lite"/>
    </source>
</evidence>
<dbReference type="SUPFAM" id="SSF102114">
    <property type="entry name" value="Radical SAM enzymes"/>
    <property type="match status" value="1"/>
</dbReference>
<dbReference type="SFLD" id="SFLDF00273">
    <property type="entry name" value="(dimethylallyl)adenosine_tRNA"/>
    <property type="match status" value="1"/>
</dbReference>
<dbReference type="Proteomes" id="UP000551878">
    <property type="component" value="Unassembled WGS sequence"/>
</dbReference>
<dbReference type="Pfam" id="PF00919">
    <property type="entry name" value="UPF0004"/>
    <property type="match status" value="1"/>
</dbReference>
<keyword evidence="3 11" id="KW-0963">Cytoplasm</keyword>
<dbReference type="InterPro" id="IPR023404">
    <property type="entry name" value="rSAM_horseshoe"/>
</dbReference>
<evidence type="ECO:0000256" key="11">
    <source>
        <dbReference type="HAMAP-Rule" id="MF_01864"/>
    </source>
</evidence>
<gene>
    <name evidence="11" type="primary">miaB</name>
    <name evidence="16" type="ORF">HNQ41_000134</name>
</gene>
<accession>A0A840QI21</accession>
<keyword evidence="2 11" id="KW-0004">4Fe-4S</keyword>
<dbReference type="SFLD" id="SFLDG01061">
    <property type="entry name" value="methylthiotransferase"/>
    <property type="match status" value="1"/>
</dbReference>
<dbReference type="SFLD" id="SFLDG01082">
    <property type="entry name" value="B12-binding_domain_containing"/>
    <property type="match status" value="1"/>
</dbReference>
<evidence type="ECO:0000256" key="8">
    <source>
        <dbReference type="ARBA" id="ARBA00023004"/>
    </source>
</evidence>
<dbReference type="Pfam" id="PF04055">
    <property type="entry name" value="Radical_SAM"/>
    <property type="match status" value="1"/>
</dbReference>
<evidence type="ECO:0000256" key="1">
    <source>
        <dbReference type="ARBA" id="ARBA00003234"/>
    </source>
</evidence>
<keyword evidence="7 11" id="KW-0479">Metal-binding</keyword>
<keyword evidence="17" id="KW-1185">Reference proteome</keyword>
<evidence type="ECO:0000256" key="9">
    <source>
        <dbReference type="ARBA" id="ARBA00023014"/>
    </source>
</evidence>
<feature type="compositionally biased region" description="Basic and acidic residues" evidence="12">
    <location>
        <begin position="19"/>
        <end position="29"/>
    </location>
</feature>
<evidence type="ECO:0000256" key="2">
    <source>
        <dbReference type="ARBA" id="ARBA00022485"/>
    </source>
</evidence>
<keyword evidence="9 11" id="KW-0411">Iron-sulfur</keyword>
<dbReference type="InterPro" id="IPR006463">
    <property type="entry name" value="MiaB_methiolase"/>
</dbReference>
<proteinExistence type="inferred from homology"/>
<comment type="caution">
    <text evidence="16">The sequence shown here is derived from an EMBL/GenBank/DDBJ whole genome shotgun (WGS) entry which is preliminary data.</text>
</comment>
<dbReference type="PANTHER" id="PTHR43020">
    <property type="entry name" value="CDK5 REGULATORY SUBUNIT-ASSOCIATED PROTEIN 1"/>
    <property type="match status" value="1"/>
</dbReference>
<dbReference type="InterPro" id="IPR006638">
    <property type="entry name" value="Elp3/MiaA/NifB-like_rSAM"/>
</dbReference>
<evidence type="ECO:0000313" key="16">
    <source>
        <dbReference type="EMBL" id="MBB5171994.1"/>
    </source>
</evidence>